<feature type="compositionally biased region" description="Low complexity" evidence="2">
    <location>
        <begin position="78"/>
        <end position="96"/>
    </location>
</feature>
<evidence type="ECO:0000313" key="5">
    <source>
        <dbReference type="Proteomes" id="UP001221142"/>
    </source>
</evidence>
<evidence type="ECO:0000259" key="3">
    <source>
        <dbReference type="PROSITE" id="PS50048"/>
    </source>
</evidence>
<protein>
    <recommendedName>
        <fullName evidence="3">Zn(2)-C6 fungal-type domain-containing protein</fullName>
    </recommendedName>
</protein>
<feature type="compositionally biased region" description="Pro residues" evidence="2">
    <location>
        <begin position="97"/>
        <end position="106"/>
    </location>
</feature>
<dbReference type="PANTHER" id="PTHR31668">
    <property type="entry name" value="GLUCOSE TRANSPORT TRANSCRIPTION REGULATOR RGT1-RELATED-RELATED"/>
    <property type="match status" value="1"/>
</dbReference>
<dbReference type="PROSITE" id="PS50048">
    <property type="entry name" value="ZN2_CY6_FUNGAL_2"/>
    <property type="match status" value="1"/>
</dbReference>
<accession>A0AAD7BG04</accession>
<comment type="caution">
    <text evidence="4">The sequence shown here is derived from an EMBL/GenBank/DDBJ whole genome shotgun (WGS) entry which is preliminary data.</text>
</comment>
<feature type="domain" description="Zn(2)-C6 fungal-type" evidence="3">
    <location>
        <begin position="33"/>
        <end position="66"/>
    </location>
</feature>
<evidence type="ECO:0000256" key="1">
    <source>
        <dbReference type="ARBA" id="ARBA00023242"/>
    </source>
</evidence>
<evidence type="ECO:0000313" key="4">
    <source>
        <dbReference type="EMBL" id="KAJ7619718.1"/>
    </source>
</evidence>
<dbReference type="GO" id="GO:0008270">
    <property type="term" value="F:zinc ion binding"/>
    <property type="evidence" value="ECO:0007669"/>
    <property type="project" value="InterPro"/>
</dbReference>
<dbReference type="InterPro" id="IPR001138">
    <property type="entry name" value="Zn2Cys6_DnaBD"/>
</dbReference>
<name>A0AAD7BG04_9AGAR</name>
<dbReference type="InterPro" id="IPR036864">
    <property type="entry name" value="Zn2-C6_fun-type_DNA-bd_sf"/>
</dbReference>
<dbReference type="SMART" id="SM00066">
    <property type="entry name" value="GAL4"/>
    <property type="match status" value="1"/>
</dbReference>
<keyword evidence="1" id="KW-0539">Nucleus</keyword>
<dbReference type="Proteomes" id="UP001221142">
    <property type="component" value="Unassembled WGS sequence"/>
</dbReference>
<feature type="region of interest" description="Disordered" evidence="2">
    <location>
        <begin position="1"/>
        <end position="21"/>
    </location>
</feature>
<keyword evidence="5" id="KW-1185">Reference proteome</keyword>
<dbReference type="AlphaFoldDB" id="A0AAD7BG04"/>
<sequence length="279" mass="30813">MSQPVPLIFLPPSDSGSSPQKPFVLARKRALMACLGCRKRRVRCNAINGYDNPCDRCSHRNLACEYISVAEESGRAASSPSPNPSSRSSSSCSSSPSPSPNVTPPPTHHHQSKSGSKPSGPTLDFPGAAAVPHSQQQQQQIPTYEYEYSYPQTAWNVPLEYNYNYHPTSASQPYSTPTDSPYIQFLNNSYTLRMAVETSTEIYFPSGRCNTCARASGSPPSSPNFFQATRFLEDTKLADNVHPLGQNSCLKRRPRRKEVPRNWMLLVVLDEPDRALDGS</sequence>
<feature type="region of interest" description="Disordered" evidence="2">
    <location>
        <begin position="74"/>
        <end position="140"/>
    </location>
</feature>
<dbReference type="GO" id="GO:0000981">
    <property type="term" value="F:DNA-binding transcription factor activity, RNA polymerase II-specific"/>
    <property type="evidence" value="ECO:0007669"/>
    <property type="project" value="InterPro"/>
</dbReference>
<dbReference type="EMBL" id="JARKIF010000018">
    <property type="protein sequence ID" value="KAJ7619718.1"/>
    <property type="molecule type" value="Genomic_DNA"/>
</dbReference>
<reference evidence="4" key="1">
    <citation type="submission" date="2023-03" db="EMBL/GenBank/DDBJ databases">
        <title>Massive genome expansion in bonnet fungi (Mycena s.s.) driven by repeated elements and novel gene families across ecological guilds.</title>
        <authorList>
            <consortium name="Lawrence Berkeley National Laboratory"/>
            <person name="Harder C.B."/>
            <person name="Miyauchi S."/>
            <person name="Viragh M."/>
            <person name="Kuo A."/>
            <person name="Thoen E."/>
            <person name="Andreopoulos B."/>
            <person name="Lu D."/>
            <person name="Skrede I."/>
            <person name="Drula E."/>
            <person name="Henrissat B."/>
            <person name="Morin E."/>
            <person name="Kohler A."/>
            <person name="Barry K."/>
            <person name="LaButti K."/>
            <person name="Morin E."/>
            <person name="Salamov A."/>
            <person name="Lipzen A."/>
            <person name="Mereny Z."/>
            <person name="Hegedus B."/>
            <person name="Baldrian P."/>
            <person name="Stursova M."/>
            <person name="Weitz H."/>
            <person name="Taylor A."/>
            <person name="Grigoriev I.V."/>
            <person name="Nagy L.G."/>
            <person name="Martin F."/>
            <person name="Kauserud H."/>
        </authorList>
    </citation>
    <scope>NUCLEOTIDE SEQUENCE</scope>
    <source>
        <strain evidence="4">9284</strain>
    </source>
</reference>
<organism evidence="4 5">
    <name type="scientific">Roridomyces roridus</name>
    <dbReference type="NCBI Taxonomy" id="1738132"/>
    <lineage>
        <taxon>Eukaryota</taxon>
        <taxon>Fungi</taxon>
        <taxon>Dikarya</taxon>
        <taxon>Basidiomycota</taxon>
        <taxon>Agaricomycotina</taxon>
        <taxon>Agaricomycetes</taxon>
        <taxon>Agaricomycetidae</taxon>
        <taxon>Agaricales</taxon>
        <taxon>Marasmiineae</taxon>
        <taxon>Mycenaceae</taxon>
        <taxon>Roridomyces</taxon>
    </lineage>
</organism>
<gene>
    <name evidence="4" type="ORF">FB45DRAFT_1096178</name>
</gene>
<dbReference type="PROSITE" id="PS00463">
    <property type="entry name" value="ZN2_CY6_FUNGAL_1"/>
    <property type="match status" value="1"/>
</dbReference>
<dbReference type="SUPFAM" id="SSF57701">
    <property type="entry name" value="Zn2/Cys6 DNA-binding domain"/>
    <property type="match status" value="1"/>
</dbReference>
<dbReference type="Pfam" id="PF00172">
    <property type="entry name" value="Zn_clus"/>
    <property type="match status" value="1"/>
</dbReference>
<proteinExistence type="predicted"/>
<dbReference type="Gene3D" id="4.10.240.10">
    <property type="entry name" value="Zn(2)-C6 fungal-type DNA-binding domain"/>
    <property type="match status" value="1"/>
</dbReference>
<dbReference type="InterPro" id="IPR050797">
    <property type="entry name" value="Carb_Metab_Trans_Reg"/>
</dbReference>
<evidence type="ECO:0000256" key="2">
    <source>
        <dbReference type="SAM" id="MobiDB-lite"/>
    </source>
</evidence>
<dbReference type="CDD" id="cd00067">
    <property type="entry name" value="GAL4"/>
    <property type="match status" value="1"/>
</dbReference>